<keyword evidence="2" id="KW-0812">Transmembrane</keyword>
<protein>
    <submittedName>
        <fullName evidence="3">Uncharacterized protein</fullName>
    </submittedName>
</protein>
<proteinExistence type="predicted"/>
<reference evidence="3 4" key="1">
    <citation type="submission" date="2019-10" db="EMBL/GenBank/DDBJ databases">
        <title>Glycomyces albidus sp. nov., a novel actinomycete isolated from rhizosphere soil of wheat (Triticum aestivum L.).</title>
        <authorList>
            <person name="Qian L."/>
        </authorList>
    </citation>
    <scope>NUCLEOTIDE SEQUENCE [LARGE SCALE GENOMIC DNA]</scope>
    <source>
        <strain evidence="3 4">NEAU-7082</strain>
    </source>
</reference>
<comment type="caution">
    <text evidence="3">The sequence shown here is derived from an EMBL/GenBank/DDBJ whole genome shotgun (WGS) entry which is preliminary data.</text>
</comment>
<dbReference type="AlphaFoldDB" id="A0A6L5GAW7"/>
<feature type="compositionally biased region" description="Low complexity" evidence="1">
    <location>
        <begin position="133"/>
        <end position="212"/>
    </location>
</feature>
<feature type="region of interest" description="Disordered" evidence="1">
    <location>
        <begin position="63"/>
        <end position="212"/>
    </location>
</feature>
<feature type="transmembrane region" description="Helical" evidence="2">
    <location>
        <begin position="35"/>
        <end position="54"/>
    </location>
</feature>
<gene>
    <name evidence="3" type="ORF">GFD30_14730</name>
</gene>
<accession>A0A6L5GAW7</accession>
<evidence type="ECO:0000313" key="3">
    <source>
        <dbReference type="EMBL" id="MQM26815.1"/>
    </source>
</evidence>
<name>A0A6L5GAW7_9ACTN</name>
<keyword evidence="2" id="KW-1133">Transmembrane helix</keyword>
<sequence length="212" mass="20978">MGAQVGLFGAIGRETRGAIRSLGYDLRRSKRFRRIGVIAVATVAGGVIATGALVRGEPVPGLPGMGDADDSDIVKGWFGGADTTGQDAESSQAESASPSGEPSASESPAGSNSQERGTGSGTGGHSPDLVPIGGDEPTGPGGEESSPTAEPTTEPAEEPTSTGPTEEPTTEAPTTQEPSESASPSGSPSGPVAEQMPRSSSVPVPRKSPIGG</sequence>
<organism evidence="3 4">
    <name type="scientific">Glycomyces albidus</name>
    <dbReference type="NCBI Taxonomy" id="2656774"/>
    <lineage>
        <taxon>Bacteria</taxon>
        <taxon>Bacillati</taxon>
        <taxon>Actinomycetota</taxon>
        <taxon>Actinomycetes</taxon>
        <taxon>Glycomycetales</taxon>
        <taxon>Glycomycetaceae</taxon>
        <taxon>Glycomyces</taxon>
    </lineage>
</organism>
<feature type="compositionally biased region" description="Low complexity" evidence="1">
    <location>
        <begin position="85"/>
        <end position="114"/>
    </location>
</feature>
<keyword evidence="2" id="KW-0472">Membrane</keyword>
<keyword evidence="4" id="KW-1185">Reference proteome</keyword>
<evidence type="ECO:0000256" key="1">
    <source>
        <dbReference type="SAM" id="MobiDB-lite"/>
    </source>
</evidence>
<dbReference type="EMBL" id="WIAO01000017">
    <property type="protein sequence ID" value="MQM26815.1"/>
    <property type="molecule type" value="Genomic_DNA"/>
</dbReference>
<evidence type="ECO:0000313" key="4">
    <source>
        <dbReference type="Proteomes" id="UP000477750"/>
    </source>
</evidence>
<dbReference type="Proteomes" id="UP000477750">
    <property type="component" value="Unassembled WGS sequence"/>
</dbReference>
<evidence type="ECO:0000256" key="2">
    <source>
        <dbReference type="SAM" id="Phobius"/>
    </source>
</evidence>
<dbReference type="RefSeq" id="WP_153025968.1">
    <property type="nucleotide sequence ID" value="NZ_WIAO01000017.1"/>
</dbReference>